<dbReference type="OrthoDB" id="2968017at2"/>
<feature type="transmembrane region" description="Helical" evidence="1">
    <location>
        <begin position="406"/>
        <end position="426"/>
    </location>
</feature>
<comment type="caution">
    <text evidence="2">The sequence shown here is derived from an EMBL/GenBank/DDBJ whole genome shotgun (WGS) entry which is preliminary data.</text>
</comment>
<feature type="transmembrane region" description="Helical" evidence="1">
    <location>
        <begin position="380"/>
        <end position="400"/>
    </location>
</feature>
<feature type="transmembrane region" description="Helical" evidence="1">
    <location>
        <begin position="569"/>
        <end position="590"/>
    </location>
</feature>
<keyword evidence="3" id="KW-1185">Reference proteome</keyword>
<keyword evidence="1" id="KW-0812">Transmembrane</keyword>
<organism evidence="2 3">
    <name type="scientific">Sphingorhabdus pulchriflava</name>
    <dbReference type="NCBI Taxonomy" id="2292257"/>
    <lineage>
        <taxon>Bacteria</taxon>
        <taxon>Pseudomonadati</taxon>
        <taxon>Pseudomonadota</taxon>
        <taxon>Alphaproteobacteria</taxon>
        <taxon>Sphingomonadales</taxon>
        <taxon>Sphingomonadaceae</taxon>
        <taxon>Sphingorhabdus</taxon>
    </lineage>
</organism>
<evidence type="ECO:0008006" key="4">
    <source>
        <dbReference type="Google" id="ProtNLM"/>
    </source>
</evidence>
<dbReference type="AlphaFoldDB" id="A0A371BET6"/>
<dbReference type="Proteomes" id="UP000263833">
    <property type="component" value="Unassembled WGS sequence"/>
</dbReference>
<evidence type="ECO:0000256" key="1">
    <source>
        <dbReference type="SAM" id="Phobius"/>
    </source>
</evidence>
<accession>A0A371BET6</accession>
<sequence>MTRLQADPDALAAPLHHLDIGVTGHRSNHPIFSANQAQIEQVLADLLARIDGIIEGLRASIAPCTIATPRLHSLLAYGADLMSVKQALARNWEIVAPLPFGLALNVAINAQPVTSEDMVALLNETAVADPEVAARAADICNAANRSTLFELAEQDAFIEEQFKKHLIEPDNQDARSGFQTLISERAAVAARVMIEQSDIVIGIWDGVTHGALGGTRHSIAAALGQGVPVIWVDARHPDDWRIMTAPESLATPRAIDNSNRDVQLVGLVEQALNPQGARWSDTYAQERWRPGSNSLLQAYRRIEILFGEPIRRWFKSLSQSYETPAEIAEGSGKALLDAARALPGVDQRMVESIATEVMRPFAWADGVSTYLSDAFRGSMVTSFLLSALAVIGGISYMPFASVNQKWGFAAFEFLLLVAIVGITYFGRKRRWHGRWFETRRVAEYFRHAPILLLLGVARSVGRWPGGPDGGWPEHFAIQALGNPGLPQMKVTPAYLRAALMLMRDQHVLPQRDYHRSKALRLKRVQHNLDKLSERFFVAAVVSVAAYLAIVAGSAMALLPSHWPHDVAKLFTFLGVVFPTLGGAFAGIRYFGDFERFASISDITASKLDHIATRVDILLAASDDQITYARISNLAHAIDEIVVTEIENWQSVFGGKNISVPV</sequence>
<feature type="transmembrane region" description="Helical" evidence="1">
    <location>
        <begin position="535"/>
        <end position="557"/>
    </location>
</feature>
<reference evidence="3" key="1">
    <citation type="submission" date="2018-08" db="EMBL/GenBank/DDBJ databases">
        <authorList>
            <person name="Kim S.-J."/>
            <person name="Jung G.-Y."/>
        </authorList>
    </citation>
    <scope>NUCLEOTIDE SEQUENCE [LARGE SCALE GENOMIC DNA]</scope>
    <source>
        <strain evidence="3">GY_G</strain>
    </source>
</reference>
<protein>
    <recommendedName>
        <fullName evidence="4">SMODS and SLOG-associating 2TM effector domain-containing protein</fullName>
    </recommendedName>
</protein>
<evidence type="ECO:0000313" key="3">
    <source>
        <dbReference type="Proteomes" id="UP000263833"/>
    </source>
</evidence>
<dbReference type="EMBL" id="QRGP01000001">
    <property type="protein sequence ID" value="RDV06115.1"/>
    <property type="molecule type" value="Genomic_DNA"/>
</dbReference>
<name>A0A371BET6_9SPHN</name>
<keyword evidence="1" id="KW-1133">Transmembrane helix</keyword>
<gene>
    <name evidence="2" type="ORF">DXH95_01345</name>
</gene>
<evidence type="ECO:0000313" key="2">
    <source>
        <dbReference type="EMBL" id="RDV06115.1"/>
    </source>
</evidence>
<proteinExistence type="predicted"/>
<dbReference type="RefSeq" id="WP_115547675.1">
    <property type="nucleotide sequence ID" value="NZ_QRGP01000001.1"/>
</dbReference>
<keyword evidence="1" id="KW-0472">Membrane</keyword>